<evidence type="ECO:0000313" key="8">
    <source>
        <dbReference type="EMBL" id="BBE30957.1"/>
    </source>
</evidence>
<dbReference type="InterPro" id="IPR042106">
    <property type="entry name" value="Nuo/plastoQ_OxRdtase_6_NuoJ"/>
</dbReference>
<evidence type="ECO:0000256" key="6">
    <source>
        <dbReference type="SAM" id="Phobius"/>
    </source>
</evidence>
<keyword evidence="3 6" id="KW-0812">Transmembrane</keyword>
<organism evidence="8 9">
    <name type="scientific">Tepiditoga spiralis</name>
    <dbReference type="NCBI Taxonomy" id="2108365"/>
    <lineage>
        <taxon>Bacteria</taxon>
        <taxon>Thermotogati</taxon>
        <taxon>Thermotogota</taxon>
        <taxon>Thermotogae</taxon>
        <taxon>Petrotogales</taxon>
        <taxon>Petrotogaceae</taxon>
        <taxon>Tepiditoga</taxon>
    </lineage>
</organism>
<comment type="subcellular location">
    <subcellularLocation>
        <location evidence="1">Cell membrane</location>
        <topology evidence="1">Multi-pass membrane protein</topology>
    </subcellularLocation>
</comment>
<feature type="transmembrane region" description="Helical" evidence="6">
    <location>
        <begin position="55"/>
        <end position="77"/>
    </location>
</feature>
<keyword evidence="4 6" id="KW-1133">Transmembrane helix</keyword>
<keyword evidence="5 6" id="KW-0472">Membrane</keyword>
<dbReference type="GO" id="GO:0005886">
    <property type="term" value="C:plasma membrane"/>
    <property type="evidence" value="ECO:0007669"/>
    <property type="project" value="UniProtKB-SubCell"/>
</dbReference>
<dbReference type="Gene3D" id="1.20.120.1200">
    <property type="entry name" value="NADH-ubiquinone/plastoquinone oxidoreductase chain 6, subunit NuoJ"/>
    <property type="match status" value="1"/>
</dbReference>
<dbReference type="InParanoid" id="A0A7G1G7P0"/>
<proteinExistence type="predicted"/>
<feature type="transmembrane region" description="Helical" evidence="6">
    <location>
        <begin position="32"/>
        <end position="49"/>
    </location>
</feature>
<dbReference type="AlphaFoldDB" id="A0A7G1G7P0"/>
<name>A0A7G1G7P0_9BACT</name>
<dbReference type="RefSeq" id="WP_232521320.1">
    <property type="nucleotide sequence ID" value="NZ_AP018712.1"/>
</dbReference>
<feature type="transmembrane region" description="Helical" evidence="6">
    <location>
        <begin position="6"/>
        <end position="23"/>
    </location>
</feature>
<dbReference type="Pfam" id="PF13244">
    <property type="entry name" value="MbhD"/>
    <property type="match status" value="1"/>
</dbReference>
<evidence type="ECO:0000256" key="4">
    <source>
        <dbReference type="ARBA" id="ARBA00022989"/>
    </source>
</evidence>
<accession>A0A7G1G7P0</accession>
<evidence type="ECO:0000256" key="2">
    <source>
        <dbReference type="ARBA" id="ARBA00022475"/>
    </source>
</evidence>
<feature type="domain" description="MrpA C-terminal/MbhD" evidence="7">
    <location>
        <begin position="14"/>
        <end position="74"/>
    </location>
</feature>
<dbReference type="KEGG" id="ocy:OSSY52_10980"/>
<evidence type="ECO:0000256" key="3">
    <source>
        <dbReference type="ARBA" id="ARBA00022692"/>
    </source>
</evidence>
<evidence type="ECO:0000256" key="1">
    <source>
        <dbReference type="ARBA" id="ARBA00004651"/>
    </source>
</evidence>
<protein>
    <submittedName>
        <fullName evidence="8">Sodium:proton antiporter</fullName>
    </submittedName>
</protein>
<dbReference type="Proteomes" id="UP000516361">
    <property type="component" value="Chromosome"/>
</dbReference>
<evidence type="ECO:0000259" key="7">
    <source>
        <dbReference type="Pfam" id="PF13244"/>
    </source>
</evidence>
<gene>
    <name evidence="8" type="ORF">OSSY52_10980</name>
</gene>
<reference evidence="8 9" key="1">
    <citation type="submission" date="2018-06" db="EMBL/GenBank/DDBJ databases">
        <title>Genome sequencing of Oceanotoga sp. sy52.</title>
        <authorList>
            <person name="Mori K."/>
        </authorList>
    </citation>
    <scope>NUCLEOTIDE SEQUENCE [LARGE SCALE GENOMIC DNA]</scope>
    <source>
        <strain evidence="9">sy52</strain>
    </source>
</reference>
<evidence type="ECO:0000256" key="5">
    <source>
        <dbReference type="ARBA" id="ARBA00023136"/>
    </source>
</evidence>
<sequence>MTNMSIFELFIGLTMIVFAFLAIESKKIVNSIIYLSILSMFSVISFIFMRAPDVAITEAVVGSGLVSALFIVTLIMINKKVGDKK</sequence>
<dbReference type="EMBL" id="AP018712">
    <property type="protein sequence ID" value="BBE30957.1"/>
    <property type="molecule type" value="Genomic_DNA"/>
</dbReference>
<keyword evidence="9" id="KW-1185">Reference proteome</keyword>
<evidence type="ECO:0000313" key="9">
    <source>
        <dbReference type="Proteomes" id="UP000516361"/>
    </source>
</evidence>
<dbReference type="InterPro" id="IPR025383">
    <property type="entry name" value="MrpA_C/MbhD"/>
</dbReference>
<keyword evidence="2" id="KW-1003">Cell membrane</keyword>